<dbReference type="InterPro" id="IPR050682">
    <property type="entry name" value="ModA/WtpA"/>
</dbReference>
<name>A0A7H0HL69_9BURK</name>
<dbReference type="GO" id="GO:0030973">
    <property type="term" value="F:molybdate ion binding"/>
    <property type="evidence" value="ECO:0007669"/>
    <property type="project" value="TreeGrafter"/>
</dbReference>
<dbReference type="EMBL" id="CP060790">
    <property type="protein sequence ID" value="QNP61285.1"/>
    <property type="molecule type" value="Genomic_DNA"/>
</dbReference>
<evidence type="ECO:0000313" key="1">
    <source>
        <dbReference type="EMBL" id="QNP61285.1"/>
    </source>
</evidence>
<dbReference type="Proteomes" id="UP000516057">
    <property type="component" value="Chromosome"/>
</dbReference>
<proteinExistence type="predicted"/>
<keyword evidence="2" id="KW-1185">Reference proteome</keyword>
<dbReference type="Gene3D" id="3.40.190.10">
    <property type="entry name" value="Periplasmic binding protein-like II"/>
    <property type="match status" value="2"/>
</dbReference>
<dbReference type="AlphaFoldDB" id="A0A7H0HL69"/>
<dbReference type="GO" id="GO:0015689">
    <property type="term" value="P:molybdate ion transport"/>
    <property type="evidence" value="ECO:0007669"/>
    <property type="project" value="TreeGrafter"/>
</dbReference>
<dbReference type="Pfam" id="PF13531">
    <property type="entry name" value="SBP_bac_11"/>
    <property type="match status" value="1"/>
</dbReference>
<sequence length="221" mass="22387">MATRQVLAELAAAWQARGGEPVAIESVGGVDAARRVQDGEAFDLVFLASDAIARLQAAGRVAAGSRVDLMCSSTAVAVRAGAVPPDISSEEAVRAAVLAAPSIGYSTGPSGVALQQLFERWGIADELKPRTVQARPGVPVGSLVASGDVALGFQQLSELIHVPGIAIVGVLPAAVAIDTIFSAGVVAGSPHAEAARRLLAFLASPEAAEAKRRQGMAPLPA</sequence>
<dbReference type="KEGG" id="amon:H9L24_06110"/>
<gene>
    <name evidence="1" type="ORF">H9L24_06110</name>
</gene>
<accession>A0A7H0HL69</accession>
<dbReference type="SUPFAM" id="SSF53850">
    <property type="entry name" value="Periplasmic binding protein-like II"/>
    <property type="match status" value="1"/>
</dbReference>
<evidence type="ECO:0000313" key="2">
    <source>
        <dbReference type="Proteomes" id="UP000516057"/>
    </source>
</evidence>
<protein>
    <submittedName>
        <fullName evidence="1">Substrate-binding domain-containing protein</fullName>
    </submittedName>
</protein>
<dbReference type="PANTHER" id="PTHR30632:SF11">
    <property type="entry name" value="BLR4797 PROTEIN"/>
    <property type="match status" value="1"/>
</dbReference>
<organism evidence="1 2">
    <name type="scientific">Paenacidovorax monticola</name>
    <dbReference type="NCBI Taxonomy" id="1926868"/>
    <lineage>
        <taxon>Bacteria</taxon>
        <taxon>Pseudomonadati</taxon>
        <taxon>Pseudomonadota</taxon>
        <taxon>Betaproteobacteria</taxon>
        <taxon>Burkholderiales</taxon>
        <taxon>Comamonadaceae</taxon>
        <taxon>Paenacidovorax</taxon>
    </lineage>
</organism>
<dbReference type="PANTHER" id="PTHR30632">
    <property type="entry name" value="MOLYBDATE-BINDING PERIPLASMIC PROTEIN"/>
    <property type="match status" value="1"/>
</dbReference>
<reference evidence="1 2" key="1">
    <citation type="submission" date="2020-08" db="EMBL/GenBank/DDBJ databases">
        <title>Genome sequence of Acidovorax monticola KACC 19171T.</title>
        <authorList>
            <person name="Hyun D.-W."/>
            <person name="Bae J.-W."/>
        </authorList>
    </citation>
    <scope>NUCLEOTIDE SEQUENCE [LARGE SCALE GENOMIC DNA]</scope>
    <source>
        <strain evidence="1 2">KACC 19171</strain>
    </source>
</reference>